<feature type="compositionally biased region" description="Polar residues" evidence="1">
    <location>
        <begin position="142"/>
        <end position="154"/>
    </location>
</feature>
<gene>
    <name evidence="2" type="ORF">SAMN05216258_104168</name>
</gene>
<evidence type="ECO:0008006" key="4">
    <source>
        <dbReference type="Google" id="ProtNLM"/>
    </source>
</evidence>
<dbReference type="STRING" id="1114924.SAMN05216258_104168"/>
<reference evidence="2 3" key="1">
    <citation type="submission" date="2016-10" db="EMBL/GenBank/DDBJ databases">
        <authorList>
            <person name="de Groot N.N."/>
        </authorList>
    </citation>
    <scope>NUCLEOTIDE SEQUENCE [LARGE SCALE GENOMIC DNA]</scope>
    <source>
        <strain evidence="2 3">CGMCC 1.11030</strain>
    </source>
</reference>
<dbReference type="Proteomes" id="UP000199377">
    <property type="component" value="Unassembled WGS sequence"/>
</dbReference>
<sequence length="236" mass="26708">MSKVTIRGKLASPENLRQLRFATARALTWTAQSAQAAVRSEFGSILHEPRQITLQSPKIIPAKKDNLTAKVFIKDDLAKGTAPAKYLRALEAGGPRVPKRFEKALIFARVLLPGEYATPHPKGPLVNDGPGVGGTYTKMLSQFKASRDPSQNETETSKKRKRKGKKFYPRFFRQGDVIFARHSAKRGDIVPMLNIVKGAPSYKQTLRFRETVRRTVEKDFQRLFEQSLRDAMRTRR</sequence>
<accession>A0A1I3FB04</accession>
<evidence type="ECO:0000313" key="3">
    <source>
        <dbReference type="Proteomes" id="UP000199377"/>
    </source>
</evidence>
<protein>
    <recommendedName>
        <fullName evidence="4">Prophage minor tail protein Z (GPZ)</fullName>
    </recommendedName>
</protein>
<dbReference type="EMBL" id="FOQH01000004">
    <property type="protein sequence ID" value="SFI08397.1"/>
    <property type="molecule type" value="Genomic_DNA"/>
</dbReference>
<feature type="region of interest" description="Disordered" evidence="1">
    <location>
        <begin position="142"/>
        <end position="165"/>
    </location>
</feature>
<dbReference type="AlphaFoldDB" id="A0A1I3FB04"/>
<dbReference type="RefSeq" id="WP_092859467.1">
    <property type="nucleotide sequence ID" value="NZ_FOQH01000004.1"/>
</dbReference>
<evidence type="ECO:0000256" key="1">
    <source>
        <dbReference type="SAM" id="MobiDB-lite"/>
    </source>
</evidence>
<evidence type="ECO:0000313" key="2">
    <source>
        <dbReference type="EMBL" id="SFI08397.1"/>
    </source>
</evidence>
<name>A0A1I3FB04_9RHOB</name>
<keyword evidence="3" id="KW-1185">Reference proteome</keyword>
<dbReference type="OrthoDB" id="7564032at2"/>
<organism evidence="2 3">
    <name type="scientific">Albimonas pacifica</name>
    <dbReference type="NCBI Taxonomy" id="1114924"/>
    <lineage>
        <taxon>Bacteria</taxon>
        <taxon>Pseudomonadati</taxon>
        <taxon>Pseudomonadota</taxon>
        <taxon>Alphaproteobacteria</taxon>
        <taxon>Rhodobacterales</taxon>
        <taxon>Paracoccaceae</taxon>
        <taxon>Albimonas</taxon>
    </lineage>
</organism>
<proteinExistence type="predicted"/>